<keyword evidence="2 7" id="KW-0699">rRNA-binding</keyword>
<feature type="binding site" evidence="7">
    <location>
        <position position="40"/>
    </location>
    <ligand>
        <name>Zn(2+)</name>
        <dbReference type="ChEBI" id="CHEBI:29105"/>
    </ligand>
</feature>
<dbReference type="NCBIfam" id="TIGR00105">
    <property type="entry name" value="L31"/>
    <property type="match status" value="1"/>
</dbReference>
<feature type="compositionally biased region" description="Basic and acidic residues" evidence="8">
    <location>
        <begin position="62"/>
        <end position="71"/>
    </location>
</feature>
<evidence type="ECO:0000256" key="5">
    <source>
        <dbReference type="ARBA" id="ARBA00023274"/>
    </source>
</evidence>
<feature type="binding site" evidence="7">
    <location>
        <position position="17"/>
    </location>
    <ligand>
        <name>Zn(2+)</name>
        <dbReference type="ChEBI" id="CHEBI:29105"/>
    </ligand>
</feature>
<dbReference type="PROSITE" id="PS01143">
    <property type="entry name" value="RIBOSOMAL_L31"/>
    <property type="match status" value="1"/>
</dbReference>
<comment type="function">
    <text evidence="7">Binds the 23S rRNA.</text>
</comment>
<evidence type="ECO:0000256" key="3">
    <source>
        <dbReference type="ARBA" id="ARBA00022884"/>
    </source>
</evidence>
<dbReference type="HAMAP" id="MF_00501">
    <property type="entry name" value="Ribosomal_bL31_1"/>
    <property type="match status" value="1"/>
</dbReference>
<comment type="similarity">
    <text evidence="1 7">Belongs to the bacterial ribosomal protein bL31 family. Type A subfamily.</text>
</comment>
<dbReference type="NCBIfam" id="NF000612">
    <property type="entry name" value="PRK00019.1"/>
    <property type="match status" value="1"/>
</dbReference>
<dbReference type="SUPFAM" id="SSF143800">
    <property type="entry name" value="L28p-like"/>
    <property type="match status" value="1"/>
</dbReference>
<evidence type="ECO:0000313" key="10">
    <source>
        <dbReference type="Proteomes" id="UP000178170"/>
    </source>
</evidence>
<organism evidence="9 10">
    <name type="scientific">Candidatus Wildermuthbacteria bacterium RIFCSPHIGHO2_01_FULL_48_27b</name>
    <dbReference type="NCBI Taxonomy" id="1802447"/>
    <lineage>
        <taxon>Bacteria</taxon>
        <taxon>Candidatus Wildermuthiibacteriota</taxon>
    </lineage>
</organism>
<dbReference type="EMBL" id="MHTS01000001">
    <property type="protein sequence ID" value="OHA65077.1"/>
    <property type="molecule type" value="Genomic_DNA"/>
</dbReference>
<evidence type="ECO:0000256" key="6">
    <source>
        <dbReference type="ARBA" id="ARBA00035687"/>
    </source>
</evidence>
<dbReference type="PANTHER" id="PTHR33280">
    <property type="entry name" value="50S RIBOSOMAL PROTEIN L31, CHLOROPLASTIC"/>
    <property type="match status" value="1"/>
</dbReference>
<dbReference type="Proteomes" id="UP000178170">
    <property type="component" value="Unassembled WGS sequence"/>
</dbReference>
<gene>
    <name evidence="7" type="primary">rpmE</name>
    <name evidence="9" type="ORF">A2843_00895</name>
</gene>
<dbReference type="InterPro" id="IPR027491">
    <property type="entry name" value="Ribosomal_bL31_A"/>
</dbReference>
<dbReference type="PANTHER" id="PTHR33280:SF1">
    <property type="entry name" value="LARGE RIBOSOMAL SUBUNIT PROTEIN BL31C"/>
    <property type="match status" value="1"/>
</dbReference>
<dbReference type="GO" id="GO:0006412">
    <property type="term" value="P:translation"/>
    <property type="evidence" value="ECO:0007669"/>
    <property type="project" value="UniProtKB-UniRule"/>
</dbReference>
<sequence>MKADIHPTYYPDAKVKCACGNTFTVGSTQQTLEVEVCSACHPFYTGQDKLMDKVGRIQKFRERLEKKEAPRLPKKKKTQKTSAVETKQQGSTRVTKKRAKK</sequence>
<keyword evidence="4 7" id="KW-0689">Ribosomal protein</keyword>
<proteinExistence type="inferred from homology"/>
<feature type="binding site" evidence="7">
    <location>
        <position position="37"/>
    </location>
    <ligand>
        <name>Zn(2+)</name>
        <dbReference type="ChEBI" id="CHEBI:29105"/>
    </ligand>
</feature>
<evidence type="ECO:0000256" key="2">
    <source>
        <dbReference type="ARBA" id="ARBA00022730"/>
    </source>
</evidence>
<evidence type="ECO:0000313" key="9">
    <source>
        <dbReference type="EMBL" id="OHA65077.1"/>
    </source>
</evidence>
<dbReference type="GO" id="GO:0046872">
    <property type="term" value="F:metal ion binding"/>
    <property type="evidence" value="ECO:0007669"/>
    <property type="project" value="UniProtKB-KW"/>
</dbReference>
<feature type="region of interest" description="Disordered" evidence="8">
    <location>
        <begin position="62"/>
        <end position="101"/>
    </location>
</feature>
<dbReference type="Pfam" id="PF01197">
    <property type="entry name" value="Ribosomal_L31"/>
    <property type="match status" value="1"/>
</dbReference>
<dbReference type="GO" id="GO:0019843">
    <property type="term" value="F:rRNA binding"/>
    <property type="evidence" value="ECO:0007669"/>
    <property type="project" value="UniProtKB-KW"/>
</dbReference>
<comment type="subunit">
    <text evidence="7">Part of the 50S ribosomal subunit.</text>
</comment>
<keyword evidence="3 7" id="KW-0694">RNA-binding</keyword>
<keyword evidence="7" id="KW-0862">Zinc</keyword>
<feature type="compositionally biased region" description="Polar residues" evidence="8">
    <location>
        <begin position="80"/>
        <end position="93"/>
    </location>
</feature>
<dbReference type="GO" id="GO:1990904">
    <property type="term" value="C:ribonucleoprotein complex"/>
    <property type="evidence" value="ECO:0007669"/>
    <property type="project" value="UniProtKB-KW"/>
</dbReference>
<dbReference type="GO" id="GO:0003735">
    <property type="term" value="F:structural constituent of ribosome"/>
    <property type="evidence" value="ECO:0007669"/>
    <property type="project" value="InterPro"/>
</dbReference>
<evidence type="ECO:0000256" key="1">
    <source>
        <dbReference type="ARBA" id="ARBA00009296"/>
    </source>
</evidence>
<evidence type="ECO:0000256" key="4">
    <source>
        <dbReference type="ARBA" id="ARBA00022980"/>
    </source>
</evidence>
<protein>
    <recommendedName>
        <fullName evidence="6 7">Large ribosomal subunit protein bL31</fullName>
    </recommendedName>
</protein>
<dbReference type="AlphaFoldDB" id="A0A1G2QXB9"/>
<keyword evidence="7" id="KW-0479">Metal-binding</keyword>
<dbReference type="GO" id="GO:0005840">
    <property type="term" value="C:ribosome"/>
    <property type="evidence" value="ECO:0007669"/>
    <property type="project" value="UniProtKB-KW"/>
</dbReference>
<dbReference type="Gene3D" id="4.10.830.30">
    <property type="entry name" value="Ribosomal protein L31"/>
    <property type="match status" value="1"/>
</dbReference>
<dbReference type="InterPro" id="IPR002150">
    <property type="entry name" value="Ribosomal_bL31"/>
</dbReference>
<comment type="caution">
    <text evidence="9">The sequence shown here is derived from an EMBL/GenBank/DDBJ whole genome shotgun (WGS) entry which is preliminary data.</text>
</comment>
<feature type="binding site" evidence="7">
    <location>
        <position position="19"/>
    </location>
    <ligand>
        <name>Zn(2+)</name>
        <dbReference type="ChEBI" id="CHEBI:29105"/>
    </ligand>
</feature>
<name>A0A1G2QXB9_9BACT</name>
<dbReference type="PRINTS" id="PR01249">
    <property type="entry name" value="RIBOSOMALL31"/>
</dbReference>
<comment type="cofactor">
    <cofactor evidence="7">
        <name>Zn(2+)</name>
        <dbReference type="ChEBI" id="CHEBI:29105"/>
    </cofactor>
    <text evidence="7">Binds 1 zinc ion per subunit.</text>
</comment>
<dbReference type="InterPro" id="IPR034704">
    <property type="entry name" value="Ribosomal_bL28/bL31-like_sf"/>
</dbReference>
<keyword evidence="5 7" id="KW-0687">Ribonucleoprotein</keyword>
<evidence type="ECO:0000256" key="8">
    <source>
        <dbReference type="SAM" id="MobiDB-lite"/>
    </source>
</evidence>
<dbReference type="InterPro" id="IPR042105">
    <property type="entry name" value="Ribosomal_bL31_sf"/>
</dbReference>
<accession>A0A1G2QXB9</accession>
<evidence type="ECO:0000256" key="7">
    <source>
        <dbReference type="HAMAP-Rule" id="MF_00501"/>
    </source>
</evidence>
<reference evidence="9 10" key="1">
    <citation type="journal article" date="2016" name="Nat. Commun.">
        <title>Thousands of microbial genomes shed light on interconnected biogeochemical processes in an aquifer system.</title>
        <authorList>
            <person name="Anantharaman K."/>
            <person name="Brown C.T."/>
            <person name="Hug L.A."/>
            <person name="Sharon I."/>
            <person name="Castelle C.J."/>
            <person name="Probst A.J."/>
            <person name="Thomas B.C."/>
            <person name="Singh A."/>
            <person name="Wilkins M.J."/>
            <person name="Karaoz U."/>
            <person name="Brodie E.L."/>
            <person name="Williams K.H."/>
            <person name="Hubbard S.S."/>
            <person name="Banfield J.F."/>
        </authorList>
    </citation>
    <scope>NUCLEOTIDE SEQUENCE [LARGE SCALE GENOMIC DNA]</scope>
</reference>